<evidence type="ECO:0000259" key="1">
    <source>
        <dbReference type="SMART" id="SM00460"/>
    </source>
</evidence>
<dbReference type="RefSeq" id="WP_212531373.1">
    <property type="nucleotide sequence ID" value="NZ_JAGSOG010000169.1"/>
</dbReference>
<feature type="domain" description="Transglutaminase-like" evidence="1">
    <location>
        <begin position="187"/>
        <end position="254"/>
    </location>
</feature>
<dbReference type="SUPFAM" id="SSF54001">
    <property type="entry name" value="Cysteine proteinases"/>
    <property type="match status" value="1"/>
</dbReference>
<name>A0A941ETS8_9ACTN</name>
<dbReference type="Proteomes" id="UP000675781">
    <property type="component" value="Unassembled WGS sequence"/>
</dbReference>
<accession>A0A941ETS8</accession>
<protein>
    <submittedName>
        <fullName evidence="2">Transglutaminase family protein</fullName>
    </submittedName>
</protein>
<dbReference type="Pfam" id="PF08379">
    <property type="entry name" value="Bact_transglu_N"/>
    <property type="match status" value="1"/>
</dbReference>
<evidence type="ECO:0000313" key="2">
    <source>
        <dbReference type="EMBL" id="MBR7836901.1"/>
    </source>
</evidence>
<dbReference type="InterPro" id="IPR002931">
    <property type="entry name" value="Transglutaminase-like"/>
</dbReference>
<evidence type="ECO:0000313" key="3">
    <source>
        <dbReference type="Proteomes" id="UP000675781"/>
    </source>
</evidence>
<comment type="caution">
    <text evidence="2">The sequence shown here is derived from an EMBL/GenBank/DDBJ whole genome shotgun (WGS) entry which is preliminary data.</text>
</comment>
<organism evidence="2 3">
    <name type="scientific">Actinospica durhamensis</name>
    <dbReference type="NCBI Taxonomy" id="1508375"/>
    <lineage>
        <taxon>Bacteria</taxon>
        <taxon>Bacillati</taxon>
        <taxon>Actinomycetota</taxon>
        <taxon>Actinomycetes</taxon>
        <taxon>Catenulisporales</taxon>
        <taxon>Actinospicaceae</taxon>
        <taxon>Actinospica</taxon>
    </lineage>
</organism>
<dbReference type="Gene3D" id="3.10.620.30">
    <property type="match status" value="1"/>
</dbReference>
<keyword evidence="3" id="KW-1185">Reference proteome</keyword>
<proteinExistence type="predicted"/>
<dbReference type="InterPro" id="IPR038765">
    <property type="entry name" value="Papain-like_cys_pep_sf"/>
</dbReference>
<sequence>MTLSMAMSVSEQLESAARWRLQISHETSLRYDGHARASYNEVRMTPLESAAQTTLATRVELSPSVPLWQYTDYWGTRVTAFDLQRMHESLTIRAVSVVETSPSPRRADLAEQVDWARIVRMTESGALAEFTTPTDRTRLDHPLRDEVLRRVGGLDPHEAAAYISTWIHGEMAYVPGATGVHTHGQEAWESRSGVCQDFSHIAIGMLRTAGLPARYVSGYLFPVETTEPGVTCEGQSHAWAEYWAGGWYGLDATNDVTPGLRHIVVGYGREYGDVVPHKGVYLGAPRSSLAVSVKLTRLA</sequence>
<dbReference type="PANTHER" id="PTHR33490">
    <property type="entry name" value="BLR5614 PROTEIN-RELATED"/>
    <property type="match status" value="1"/>
</dbReference>
<dbReference type="PANTHER" id="PTHR33490:SF6">
    <property type="entry name" value="SLL1049 PROTEIN"/>
    <property type="match status" value="1"/>
</dbReference>
<dbReference type="InterPro" id="IPR013589">
    <property type="entry name" value="Bac_transglu_N"/>
</dbReference>
<dbReference type="Pfam" id="PF01841">
    <property type="entry name" value="Transglut_core"/>
    <property type="match status" value="1"/>
</dbReference>
<dbReference type="EMBL" id="JAGSOG010000169">
    <property type="protein sequence ID" value="MBR7836901.1"/>
    <property type="molecule type" value="Genomic_DNA"/>
</dbReference>
<dbReference type="SMART" id="SM00460">
    <property type="entry name" value="TGc"/>
    <property type="match status" value="1"/>
</dbReference>
<gene>
    <name evidence="2" type="ORF">KDL01_26725</name>
</gene>
<dbReference type="AlphaFoldDB" id="A0A941ETS8"/>
<reference evidence="2" key="1">
    <citation type="submission" date="2021-04" db="EMBL/GenBank/DDBJ databases">
        <title>Genome based classification of Actinospica acidithermotolerans sp. nov., an actinobacterium isolated from an Indonesian hot spring.</title>
        <authorList>
            <person name="Kusuma A.B."/>
            <person name="Putra K.E."/>
            <person name="Nafisah S."/>
            <person name="Loh J."/>
            <person name="Nouioui I."/>
            <person name="Goodfellow M."/>
        </authorList>
    </citation>
    <scope>NUCLEOTIDE SEQUENCE</scope>
    <source>
        <strain evidence="2">CSCA 57</strain>
    </source>
</reference>